<dbReference type="GO" id="GO:0005886">
    <property type="term" value="C:plasma membrane"/>
    <property type="evidence" value="ECO:0007669"/>
    <property type="project" value="TreeGrafter"/>
</dbReference>
<dbReference type="GO" id="GO:0000329">
    <property type="term" value="C:fungal-type vacuole membrane"/>
    <property type="evidence" value="ECO:0007669"/>
    <property type="project" value="TreeGrafter"/>
</dbReference>
<dbReference type="EMBL" id="LXFE01001511">
    <property type="protein sequence ID" value="OLL23525.1"/>
    <property type="molecule type" value="Genomic_DNA"/>
</dbReference>
<accession>A0A1U7LLJ0</accession>
<comment type="caution">
    <text evidence="3">The sequence shown here is derived from an EMBL/GenBank/DDBJ whole genome shotgun (WGS) entry which is preliminary data.</text>
</comment>
<protein>
    <submittedName>
        <fullName evidence="3">Purine-cytosine permease FCY22</fullName>
    </submittedName>
</protein>
<keyword evidence="4" id="KW-1185">Reference proteome</keyword>
<proteinExistence type="predicted"/>
<dbReference type="PANTHER" id="PTHR31806:SF1">
    <property type="entry name" value="PURINE-CYTOSINE PERMEASE FCY2-RELATED"/>
    <property type="match status" value="1"/>
</dbReference>
<gene>
    <name evidence="3" type="ORF">NEOLI_001513</name>
</gene>
<dbReference type="PANTHER" id="PTHR31806">
    <property type="entry name" value="PURINE-CYTOSINE PERMEASE FCY2-RELATED"/>
    <property type="match status" value="1"/>
</dbReference>
<evidence type="ECO:0000313" key="3">
    <source>
        <dbReference type="EMBL" id="OLL23525.1"/>
    </source>
</evidence>
<sequence length="144" mass="15524">MAAILNFAAAIVGGGIGWYDFDSNIEDNGNRATTAADYNVMRPVDTKRVRIYLVSYASLMLSMAPSEIVGAACGTAIFTDSRYETAYERNNIGGLLDEILRSLGNAGRLVSFLLFLFAAMSSTILAKYSTGFAIQVDLVRMNVG</sequence>
<dbReference type="GO" id="GO:0022857">
    <property type="term" value="F:transmembrane transporter activity"/>
    <property type="evidence" value="ECO:0007669"/>
    <property type="project" value="InterPro"/>
</dbReference>
<dbReference type="InterPro" id="IPR026030">
    <property type="entry name" value="Pur-cyt_permease_Fcy2/21/22"/>
</dbReference>
<evidence type="ECO:0000256" key="2">
    <source>
        <dbReference type="SAM" id="Phobius"/>
    </source>
</evidence>
<name>A0A1U7LLJ0_NEOID</name>
<feature type="transmembrane region" description="Helical" evidence="2">
    <location>
        <begin position="51"/>
        <end position="78"/>
    </location>
</feature>
<evidence type="ECO:0000256" key="1">
    <source>
        <dbReference type="ARBA" id="ARBA00022448"/>
    </source>
</evidence>
<evidence type="ECO:0000313" key="4">
    <source>
        <dbReference type="Proteomes" id="UP000186594"/>
    </source>
</evidence>
<keyword evidence="1" id="KW-0813">Transport</keyword>
<dbReference type="Proteomes" id="UP000186594">
    <property type="component" value="Unassembled WGS sequence"/>
</dbReference>
<organism evidence="3 4">
    <name type="scientific">Neolecta irregularis (strain DAH-3)</name>
    <dbReference type="NCBI Taxonomy" id="1198029"/>
    <lineage>
        <taxon>Eukaryota</taxon>
        <taxon>Fungi</taxon>
        <taxon>Dikarya</taxon>
        <taxon>Ascomycota</taxon>
        <taxon>Taphrinomycotina</taxon>
        <taxon>Neolectales</taxon>
        <taxon>Neolectaceae</taxon>
        <taxon>Neolecta</taxon>
    </lineage>
</organism>
<keyword evidence="2" id="KW-0472">Membrane</keyword>
<keyword evidence="2" id="KW-1133">Transmembrane helix</keyword>
<keyword evidence="2" id="KW-0812">Transmembrane</keyword>
<dbReference type="AlphaFoldDB" id="A0A1U7LLJ0"/>
<feature type="transmembrane region" description="Helical" evidence="2">
    <location>
        <begin position="106"/>
        <end position="126"/>
    </location>
</feature>
<dbReference type="OrthoDB" id="2116389at2759"/>
<reference evidence="3 4" key="1">
    <citation type="submission" date="2016-04" db="EMBL/GenBank/DDBJ databases">
        <title>Evolutionary innovation and constraint leading to complex multicellularity in the Ascomycota.</title>
        <authorList>
            <person name="Cisse O."/>
            <person name="Nguyen A."/>
            <person name="Hewitt D.A."/>
            <person name="Jedd G."/>
            <person name="Stajich J.E."/>
        </authorList>
    </citation>
    <scope>NUCLEOTIDE SEQUENCE [LARGE SCALE GENOMIC DNA]</scope>
    <source>
        <strain evidence="3 4">DAH-3</strain>
    </source>
</reference>
<dbReference type="STRING" id="1198029.A0A1U7LLJ0"/>